<dbReference type="AlphaFoldDB" id="A0ABD2YMI2"/>
<evidence type="ECO:0008006" key="4">
    <source>
        <dbReference type="Google" id="ProtNLM"/>
    </source>
</evidence>
<keyword evidence="3" id="KW-1185">Reference proteome</keyword>
<evidence type="ECO:0000313" key="3">
    <source>
        <dbReference type="Proteomes" id="UP001630127"/>
    </source>
</evidence>
<proteinExistence type="predicted"/>
<organism evidence="2 3">
    <name type="scientific">Cinchona calisaya</name>
    <dbReference type="NCBI Taxonomy" id="153742"/>
    <lineage>
        <taxon>Eukaryota</taxon>
        <taxon>Viridiplantae</taxon>
        <taxon>Streptophyta</taxon>
        <taxon>Embryophyta</taxon>
        <taxon>Tracheophyta</taxon>
        <taxon>Spermatophyta</taxon>
        <taxon>Magnoliopsida</taxon>
        <taxon>eudicotyledons</taxon>
        <taxon>Gunneridae</taxon>
        <taxon>Pentapetalae</taxon>
        <taxon>asterids</taxon>
        <taxon>lamiids</taxon>
        <taxon>Gentianales</taxon>
        <taxon>Rubiaceae</taxon>
        <taxon>Cinchonoideae</taxon>
        <taxon>Cinchoneae</taxon>
        <taxon>Cinchona</taxon>
    </lineage>
</organism>
<sequence length="142" mass="16247">MGTGSFGKIFTDINLGAPQTNDDLVNKITELVLQKELRSLNASSSSSRAKQYHKRNHNSDEIEKISKKLGEMAAALTKLSANNLDVSILYHEIMRIHGYDQEFLALVFEYLLQNEMLAKAFIVKSDRFHLSFLEDFKKQRHT</sequence>
<reference evidence="2 3" key="1">
    <citation type="submission" date="2024-11" db="EMBL/GenBank/DDBJ databases">
        <title>A near-complete genome assembly of Cinchona calisaya.</title>
        <authorList>
            <person name="Lian D.C."/>
            <person name="Zhao X.W."/>
            <person name="Wei L."/>
        </authorList>
    </citation>
    <scope>NUCLEOTIDE SEQUENCE [LARGE SCALE GENOMIC DNA]</scope>
    <source>
        <tissue evidence="2">Nenye</tissue>
    </source>
</reference>
<evidence type="ECO:0000256" key="1">
    <source>
        <dbReference type="SAM" id="MobiDB-lite"/>
    </source>
</evidence>
<dbReference type="Proteomes" id="UP001630127">
    <property type="component" value="Unassembled WGS sequence"/>
</dbReference>
<gene>
    <name evidence="2" type="ORF">ACH5RR_032512</name>
</gene>
<feature type="compositionally biased region" description="Low complexity" evidence="1">
    <location>
        <begin position="39"/>
        <end position="49"/>
    </location>
</feature>
<comment type="caution">
    <text evidence="2">The sequence shown here is derived from an EMBL/GenBank/DDBJ whole genome shotgun (WGS) entry which is preliminary data.</text>
</comment>
<protein>
    <recommendedName>
        <fullName evidence="4">Protein kinase domain-containing protein</fullName>
    </recommendedName>
</protein>
<dbReference type="EMBL" id="JBJUIK010000013">
    <property type="protein sequence ID" value="KAL3507130.1"/>
    <property type="molecule type" value="Genomic_DNA"/>
</dbReference>
<name>A0ABD2YMI2_9GENT</name>
<evidence type="ECO:0000313" key="2">
    <source>
        <dbReference type="EMBL" id="KAL3507130.1"/>
    </source>
</evidence>
<accession>A0ABD2YMI2</accession>
<feature type="region of interest" description="Disordered" evidence="1">
    <location>
        <begin position="39"/>
        <end position="60"/>
    </location>
</feature>